<evidence type="ECO:0000313" key="4">
    <source>
        <dbReference type="EMBL" id="ADV67535.1"/>
    </source>
</evidence>
<dbReference type="Gene3D" id="2.60.40.790">
    <property type="match status" value="1"/>
</dbReference>
<name>E8U8Z6_DEIML</name>
<evidence type="ECO:0000256" key="1">
    <source>
        <dbReference type="PROSITE-ProRule" id="PRU00285"/>
    </source>
</evidence>
<proteinExistence type="inferred from homology"/>
<evidence type="ECO:0000256" key="2">
    <source>
        <dbReference type="RuleBase" id="RU003616"/>
    </source>
</evidence>
<protein>
    <submittedName>
        <fullName evidence="4">Heat shock protein Hsp20</fullName>
    </submittedName>
</protein>
<dbReference type="RefSeq" id="WP_013557040.1">
    <property type="nucleotide sequence ID" value="NC_014958.1"/>
</dbReference>
<organism evidence="4 5">
    <name type="scientific">Deinococcus maricopensis (strain DSM 21211 / LMG 22137 / NRRL B-23946 / LB-34)</name>
    <dbReference type="NCBI Taxonomy" id="709986"/>
    <lineage>
        <taxon>Bacteria</taxon>
        <taxon>Thermotogati</taxon>
        <taxon>Deinococcota</taxon>
        <taxon>Deinococci</taxon>
        <taxon>Deinococcales</taxon>
        <taxon>Deinococcaceae</taxon>
        <taxon>Deinococcus</taxon>
    </lineage>
</organism>
<dbReference type="KEGG" id="dmr:Deima_1890"/>
<dbReference type="AlphaFoldDB" id="E8U8Z6"/>
<evidence type="ECO:0000259" key="3">
    <source>
        <dbReference type="PROSITE" id="PS01031"/>
    </source>
</evidence>
<comment type="similarity">
    <text evidence="1 2">Belongs to the small heat shock protein (HSP20) family.</text>
</comment>
<reference evidence="5" key="2">
    <citation type="submission" date="2011-01" db="EMBL/GenBank/DDBJ databases">
        <title>The complete genome of Deinococcus maricopensis DSM 21211.</title>
        <authorList>
            <consortium name="US DOE Joint Genome Institute (JGI-PGF)"/>
            <person name="Lucas S."/>
            <person name="Copeland A."/>
            <person name="Lapidus A."/>
            <person name="Goodwin L."/>
            <person name="Pitluck S."/>
            <person name="Kyrpides N."/>
            <person name="Mavromatis K."/>
            <person name="Pagani I."/>
            <person name="Ivanova N."/>
            <person name="Ovchinnikova G."/>
            <person name="Zeytun A."/>
            <person name="Detter J.C."/>
            <person name="Han C."/>
            <person name="Land M."/>
            <person name="Hauser L."/>
            <person name="Markowitz V."/>
            <person name="Cheng J.-F."/>
            <person name="Hugenholtz P."/>
            <person name="Woyke T."/>
            <person name="Wu D."/>
            <person name="Pukall R."/>
            <person name="Gehrich-Schroeter G."/>
            <person name="Brambilla E."/>
            <person name="Klenk H.-P."/>
            <person name="Eisen J.A."/>
        </authorList>
    </citation>
    <scope>NUCLEOTIDE SEQUENCE [LARGE SCALE GENOMIC DNA]</scope>
    <source>
        <strain evidence="5">DSM 21211 / LMG 22137 / NRRL B-23946 / LB-34</strain>
    </source>
</reference>
<dbReference type="Proteomes" id="UP000008635">
    <property type="component" value="Chromosome"/>
</dbReference>
<feature type="domain" description="SHSP" evidence="3">
    <location>
        <begin position="23"/>
        <end position="128"/>
    </location>
</feature>
<dbReference type="InterPro" id="IPR008978">
    <property type="entry name" value="HSP20-like_chaperone"/>
</dbReference>
<keyword evidence="5" id="KW-1185">Reference proteome</keyword>
<reference evidence="4 5" key="1">
    <citation type="journal article" date="2011" name="Stand. Genomic Sci.">
        <title>Complete genome sequence of Deinococcus maricopensis type strain (LB-34).</title>
        <authorList>
            <person name="Pukall R."/>
            <person name="Zeytun A."/>
            <person name="Lucas S."/>
            <person name="Lapidus A."/>
            <person name="Hammon N."/>
            <person name="Deshpande S."/>
            <person name="Nolan M."/>
            <person name="Cheng J.F."/>
            <person name="Pitluck S."/>
            <person name="Liolios K."/>
            <person name="Pagani I."/>
            <person name="Mikhailova N."/>
            <person name="Ivanova N."/>
            <person name="Mavromatis K."/>
            <person name="Pati A."/>
            <person name="Tapia R."/>
            <person name="Han C."/>
            <person name="Goodwin L."/>
            <person name="Chen A."/>
            <person name="Palaniappan K."/>
            <person name="Land M."/>
            <person name="Hauser L."/>
            <person name="Chang Y.J."/>
            <person name="Jeffries C.D."/>
            <person name="Brambilla E.M."/>
            <person name="Rohde M."/>
            <person name="Goker M."/>
            <person name="Detter J.C."/>
            <person name="Woyke T."/>
            <person name="Bristow J."/>
            <person name="Eisen J.A."/>
            <person name="Markowitz V."/>
            <person name="Hugenholtz P."/>
            <person name="Kyrpides N.C."/>
            <person name="Klenk H.P."/>
        </authorList>
    </citation>
    <scope>NUCLEOTIDE SEQUENCE [LARGE SCALE GENOMIC DNA]</scope>
    <source>
        <strain evidence="5">DSM 21211 / LMG 22137 / NRRL B-23946 / LB-34</strain>
    </source>
</reference>
<dbReference type="CDD" id="cd06464">
    <property type="entry name" value="ACD_sHsps-like"/>
    <property type="match status" value="1"/>
</dbReference>
<dbReference type="HOGENOM" id="CLU_046737_9_0_0"/>
<dbReference type="OrthoDB" id="67530at2"/>
<accession>E8U8Z6</accession>
<dbReference type="Pfam" id="PF00011">
    <property type="entry name" value="HSP20"/>
    <property type="match status" value="1"/>
</dbReference>
<dbReference type="InterPro" id="IPR002068">
    <property type="entry name" value="A-crystallin/Hsp20_dom"/>
</dbReference>
<sequence length="128" mass="13975">MNEPALARLNHLMRIREEVETLSEHGPWTPPADWVDNGTHLTLVMDVPGVDADSLSVQDDNGETVTVRGERAPLDLDGEAVQVERPGGVFTRDLTPPSEVVPGTGAASLRAGVLMITFEKRHKTIDQR</sequence>
<dbReference type="STRING" id="709986.Deima_1890"/>
<dbReference type="SUPFAM" id="SSF49764">
    <property type="entry name" value="HSP20-like chaperones"/>
    <property type="match status" value="1"/>
</dbReference>
<dbReference type="EMBL" id="CP002454">
    <property type="protein sequence ID" value="ADV67535.1"/>
    <property type="molecule type" value="Genomic_DNA"/>
</dbReference>
<gene>
    <name evidence="4" type="ordered locus">Deima_1890</name>
</gene>
<dbReference type="eggNOG" id="COG0071">
    <property type="taxonomic scope" value="Bacteria"/>
</dbReference>
<dbReference type="PROSITE" id="PS01031">
    <property type="entry name" value="SHSP"/>
    <property type="match status" value="1"/>
</dbReference>
<evidence type="ECO:0000313" key="5">
    <source>
        <dbReference type="Proteomes" id="UP000008635"/>
    </source>
</evidence>
<keyword evidence="4" id="KW-0346">Stress response</keyword>